<keyword evidence="1" id="KW-1133">Transmembrane helix</keyword>
<organism evidence="2 3">
    <name type="scientific">Cellulophaga fucicola</name>
    <dbReference type="NCBI Taxonomy" id="76595"/>
    <lineage>
        <taxon>Bacteria</taxon>
        <taxon>Pseudomonadati</taxon>
        <taxon>Bacteroidota</taxon>
        <taxon>Flavobacteriia</taxon>
        <taxon>Flavobacteriales</taxon>
        <taxon>Flavobacteriaceae</taxon>
        <taxon>Cellulophaga</taxon>
    </lineage>
</organism>
<evidence type="ECO:0000313" key="3">
    <source>
        <dbReference type="Proteomes" id="UP000183257"/>
    </source>
</evidence>
<protein>
    <submittedName>
        <fullName evidence="2">Uncharacterized protein</fullName>
    </submittedName>
</protein>
<accession>A0A1K1QP01</accession>
<evidence type="ECO:0000313" key="2">
    <source>
        <dbReference type="EMBL" id="SFW61428.1"/>
    </source>
</evidence>
<dbReference type="OrthoDB" id="1450248at2"/>
<feature type="transmembrane region" description="Helical" evidence="1">
    <location>
        <begin position="89"/>
        <end position="111"/>
    </location>
</feature>
<name>A0A1K1QP01_9FLAO</name>
<keyword evidence="1" id="KW-0472">Membrane</keyword>
<feature type="transmembrane region" description="Helical" evidence="1">
    <location>
        <begin position="31"/>
        <end position="52"/>
    </location>
</feature>
<feature type="transmembrane region" description="Helical" evidence="1">
    <location>
        <begin position="64"/>
        <end position="82"/>
    </location>
</feature>
<dbReference type="Proteomes" id="UP000183257">
    <property type="component" value="Unassembled WGS sequence"/>
</dbReference>
<evidence type="ECO:0000256" key="1">
    <source>
        <dbReference type="SAM" id="Phobius"/>
    </source>
</evidence>
<proteinExistence type="predicted"/>
<feature type="transmembrane region" description="Helical" evidence="1">
    <location>
        <begin position="5"/>
        <end position="24"/>
    </location>
</feature>
<reference evidence="3" key="1">
    <citation type="submission" date="2016-11" db="EMBL/GenBank/DDBJ databases">
        <authorList>
            <person name="Varghese N."/>
            <person name="Submissions S."/>
        </authorList>
    </citation>
    <scope>NUCLEOTIDE SEQUENCE [LARGE SCALE GENOMIC DNA]</scope>
    <source>
        <strain evidence="3">DSM 24786</strain>
    </source>
</reference>
<dbReference type="STRING" id="76595.SAMN05660313_02830"/>
<sequence>MEKLIGYSCIIVGLIFILGVLFFSKQQIRRPIFRASICLTVPILALWISFTFGVSLAEDIIFEWPYNTIFLVTLTVLTFIFNGFKMKHLVSFLVFLIGFMMIYFGLFWSLIIGNMRIGF</sequence>
<gene>
    <name evidence="2" type="ORF">SAMN05660313_02830</name>
</gene>
<dbReference type="AlphaFoldDB" id="A0A1K1QP01"/>
<dbReference type="RefSeq" id="WP_072304454.1">
    <property type="nucleotide sequence ID" value="NZ_FPIY01000004.1"/>
</dbReference>
<keyword evidence="1" id="KW-0812">Transmembrane</keyword>
<keyword evidence="3" id="KW-1185">Reference proteome</keyword>
<dbReference type="EMBL" id="FPIY01000004">
    <property type="protein sequence ID" value="SFW61428.1"/>
    <property type="molecule type" value="Genomic_DNA"/>
</dbReference>